<keyword evidence="2 7" id="KW-0813">Transport</keyword>
<dbReference type="Proteomes" id="UP000642938">
    <property type="component" value="Unassembled WGS sequence"/>
</dbReference>
<dbReference type="SUPFAM" id="SSF49464">
    <property type="entry name" value="Carboxypeptidase regulatory domain-like"/>
    <property type="match status" value="1"/>
</dbReference>
<dbReference type="InterPro" id="IPR012910">
    <property type="entry name" value="Plug_dom"/>
</dbReference>
<evidence type="ECO:0000256" key="4">
    <source>
        <dbReference type="ARBA" id="ARBA00022692"/>
    </source>
</evidence>
<feature type="domain" description="TonB-dependent receptor plug" evidence="9">
    <location>
        <begin position="237"/>
        <end position="369"/>
    </location>
</feature>
<feature type="transmembrane region" description="Helical" evidence="8">
    <location>
        <begin position="40"/>
        <end position="63"/>
    </location>
</feature>
<protein>
    <submittedName>
        <fullName evidence="10">SusC/RagA family TonB-linked outer membrane protein</fullName>
    </submittedName>
</protein>
<keyword evidence="4 7" id="KW-0812">Transmembrane</keyword>
<evidence type="ECO:0000313" key="11">
    <source>
        <dbReference type="Proteomes" id="UP000642938"/>
    </source>
</evidence>
<dbReference type="Pfam" id="PF13715">
    <property type="entry name" value="CarbopepD_reg_2"/>
    <property type="match status" value="1"/>
</dbReference>
<evidence type="ECO:0000313" key="10">
    <source>
        <dbReference type="EMBL" id="GGH08609.1"/>
    </source>
</evidence>
<dbReference type="NCBIfam" id="TIGR04057">
    <property type="entry name" value="SusC_RagA_signa"/>
    <property type="match status" value="1"/>
</dbReference>
<evidence type="ECO:0000256" key="3">
    <source>
        <dbReference type="ARBA" id="ARBA00022452"/>
    </source>
</evidence>
<dbReference type="PROSITE" id="PS52016">
    <property type="entry name" value="TONB_DEPENDENT_REC_3"/>
    <property type="match status" value="1"/>
</dbReference>
<gene>
    <name evidence="10" type="ORF">GCM10007422_26260</name>
</gene>
<sequence length="1135" mass="122823">MAVYAQTDCCQELYATKKNKNMIYYYLLQGRPKYKALLKFIMLMKLACIMVFITCLNVSASVFSQEKISLDVKKTKLARVLQIIEQQSSYHFVYSSSYVPVNKDVSITVTNTLVTDVLAAILNRTNLKYSVSEGGLIVISKNKEVPISGTVKDALGGALPGASVRVKGTGIGTSTDINGKFVLNAPENAVLVVSYAGFQTREIAIGTQNSIDIVLAEDTKQLTDVVVTALGIKKERRALGYSVTQVSGETLTQARENNVANSLVGKVAGLDISSTSRGAGAATSVTIRGVSSLSQTNQPLYVINGVPMENKPVGLNNLNANGNSGSQYDNAPDFGDAVGNLNPDDIESISVLKGAAAAALYGYRAKAGVILITTKSGKGNSIEFNTNYVAEQVMDRTNWQYVYGQGANGVKPTDAAAAAQVGGSSWGARLDGSNVVQFDGVSRPYTAQKNNIEDFYRTGGTWSNTLALNKSFDGGSIRLSANDVHNTSVVPNSGLNRQSFNLVGTFNPIKRLTIDARMNYILEQAKNRPMVSDGAGNANYNVAFLPTSVSVKNLDPWKDANGNEIQYNKGNAYATNPWFAANEFVNDTKRERLISSFNARYTFDNGLFLQGRAGRDAYNDTYKNVVPSGTAYYAPGKIVEQATKFADVNVDVLIGKPFKVDEDFSITPNIGGSYRRTNITQTTNSGTDFAVAGVYNILNAKNKSVAYVTSEAETQSVYGTLELAYQDILYLTGSGRTDWFSTLATPGKDNKLNVVYPSISGSFVFSEVWKPSFLSFGKVRAGYAVVGQATDPYQTLLTYSLRSEVLNGLPLGTISNVNIPNSALKASKASELEIGTEMRFFGDRLNLDFTWYKKISKDEITFVTTSTSTGYSGAVLNSGKIENKGVELLLSGQVVKNKDFVWTSSLNGSYNDNKVISLADGVTSNLIATSRSGVGFLQNIPGKAASQVMAYDYKHDASGNIMLGANGAPQRGDLVAYGSAYNKWFAGWNNEFNYKGATLSFLIDGKWGGKLFSATDYYGYVFGLHQATLENREALGNTAAAYYQLSADNVSNKFVQDASFIKFRQMTLGYNFPAKMFNNKIHGLNVSLVGRNLFILMKKTDNIDPESSYNATFPGLELGGVPPVRTFGVNLSVKL</sequence>
<evidence type="ECO:0000256" key="7">
    <source>
        <dbReference type="PROSITE-ProRule" id="PRU01360"/>
    </source>
</evidence>
<evidence type="ECO:0000256" key="5">
    <source>
        <dbReference type="ARBA" id="ARBA00023136"/>
    </source>
</evidence>
<keyword evidence="6 7" id="KW-0998">Cell outer membrane</keyword>
<dbReference type="InterPro" id="IPR008969">
    <property type="entry name" value="CarboxyPept-like_regulatory"/>
</dbReference>
<dbReference type="NCBIfam" id="TIGR04056">
    <property type="entry name" value="OMP_RagA_SusC"/>
    <property type="match status" value="1"/>
</dbReference>
<evidence type="ECO:0000259" key="9">
    <source>
        <dbReference type="Pfam" id="PF07715"/>
    </source>
</evidence>
<dbReference type="InterPro" id="IPR036942">
    <property type="entry name" value="Beta-barrel_TonB_sf"/>
</dbReference>
<keyword evidence="5 7" id="KW-0472">Membrane</keyword>
<dbReference type="Pfam" id="PF07715">
    <property type="entry name" value="Plug"/>
    <property type="match status" value="1"/>
</dbReference>
<keyword evidence="3 7" id="KW-1134">Transmembrane beta strand</keyword>
<comment type="subcellular location">
    <subcellularLocation>
        <location evidence="1 7">Cell outer membrane</location>
        <topology evidence="1 7">Multi-pass membrane protein</topology>
    </subcellularLocation>
</comment>
<accession>A0ABQ1Y0X5</accession>
<reference evidence="11" key="1">
    <citation type="journal article" date="2019" name="Int. J. Syst. Evol. Microbiol.">
        <title>The Global Catalogue of Microorganisms (GCM) 10K type strain sequencing project: providing services to taxonomists for standard genome sequencing and annotation.</title>
        <authorList>
            <consortium name="The Broad Institute Genomics Platform"/>
            <consortium name="The Broad Institute Genome Sequencing Center for Infectious Disease"/>
            <person name="Wu L."/>
            <person name="Ma J."/>
        </authorList>
    </citation>
    <scope>NUCLEOTIDE SEQUENCE [LARGE SCALE GENOMIC DNA]</scope>
    <source>
        <strain evidence="11">CGMCC 1.15287</strain>
    </source>
</reference>
<dbReference type="Gene3D" id="2.40.170.20">
    <property type="entry name" value="TonB-dependent receptor, beta-barrel domain"/>
    <property type="match status" value="1"/>
</dbReference>
<comment type="caution">
    <text evidence="10">The sequence shown here is derived from an EMBL/GenBank/DDBJ whole genome shotgun (WGS) entry which is preliminary data.</text>
</comment>
<dbReference type="EMBL" id="BMHZ01000003">
    <property type="protein sequence ID" value="GGH08609.1"/>
    <property type="molecule type" value="Genomic_DNA"/>
</dbReference>
<dbReference type="Gene3D" id="2.60.40.1120">
    <property type="entry name" value="Carboxypeptidase-like, regulatory domain"/>
    <property type="match status" value="1"/>
</dbReference>
<evidence type="ECO:0000256" key="8">
    <source>
        <dbReference type="SAM" id="Phobius"/>
    </source>
</evidence>
<name>A0ABQ1Y0X5_9SPHI</name>
<dbReference type="SUPFAM" id="SSF56935">
    <property type="entry name" value="Porins"/>
    <property type="match status" value="1"/>
</dbReference>
<organism evidence="10 11">
    <name type="scientific">Pedobacter zeae</name>
    <dbReference type="NCBI Taxonomy" id="1737356"/>
    <lineage>
        <taxon>Bacteria</taxon>
        <taxon>Pseudomonadati</taxon>
        <taxon>Bacteroidota</taxon>
        <taxon>Sphingobacteriia</taxon>
        <taxon>Sphingobacteriales</taxon>
        <taxon>Sphingobacteriaceae</taxon>
        <taxon>Pedobacter</taxon>
    </lineage>
</organism>
<proteinExistence type="inferred from homology"/>
<keyword evidence="8" id="KW-1133">Transmembrane helix</keyword>
<dbReference type="Gene3D" id="2.170.130.10">
    <property type="entry name" value="TonB-dependent receptor, plug domain"/>
    <property type="match status" value="1"/>
</dbReference>
<dbReference type="InterPro" id="IPR039426">
    <property type="entry name" value="TonB-dep_rcpt-like"/>
</dbReference>
<dbReference type="InterPro" id="IPR023996">
    <property type="entry name" value="TonB-dep_OMP_SusC/RagA"/>
</dbReference>
<evidence type="ECO:0000256" key="1">
    <source>
        <dbReference type="ARBA" id="ARBA00004571"/>
    </source>
</evidence>
<dbReference type="InterPro" id="IPR037066">
    <property type="entry name" value="Plug_dom_sf"/>
</dbReference>
<dbReference type="InterPro" id="IPR023997">
    <property type="entry name" value="TonB-dep_OMP_SusC/RagA_CS"/>
</dbReference>
<evidence type="ECO:0000256" key="6">
    <source>
        <dbReference type="ARBA" id="ARBA00023237"/>
    </source>
</evidence>
<comment type="similarity">
    <text evidence="7">Belongs to the TonB-dependent receptor family.</text>
</comment>
<evidence type="ECO:0000256" key="2">
    <source>
        <dbReference type="ARBA" id="ARBA00022448"/>
    </source>
</evidence>
<keyword evidence="11" id="KW-1185">Reference proteome</keyword>